<dbReference type="Gene3D" id="2.60.40.3960">
    <property type="entry name" value="Velvet domain"/>
    <property type="match status" value="1"/>
</dbReference>
<dbReference type="VEuPathDB" id="FungiDB:JI435_148550"/>
<feature type="compositionally biased region" description="Polar residues" evidence="1">
    <location>
        <begin position="66"/>
        <end position="79"/>
    </location>
</feature>
<proteinExistence type="predicted"/>
<name>A0A7U2HZU4_PHANO</name>
<dbReference type="AlphaFoldDB" id="A0A7U2HZU4"/>
<feature type="domain" description="Velvet" evidence="2">
    <location>
        <begin position="61"/>
        <end position="248"/>
    </location>
</feature>
<accession>A0A7U2HZU4</accession>
<evidence type="ECO:0000259" key="2">
    <source>
        <dbReference type="Pfam" id="PF11754"/>
    </source>
</evidence>
<keyword evidence="4" id="KW-1185">Reference proteome</keyword>
<sequence length="308" mass="32594">MRRGSQRGRGRNPNPARSASARRNASNPPPSSSSRVRSTSRGATLQRSGSHASLRRSARLAELLNGETNQQVNGATTSMADVARSRPLGSNSVRTRAHARNSGRSRSGHHYLSPEDIRYAMDIVVQPPRSARAGQALPGSIVVRLRTTNADPEDAVADSANLVAVAALIPGNSAAPADPNVLNAILIGRRFDSIHSFADDEADGSIASMDMADPQGVGYMRFPDLIIRQAGAYRIRVTLIRLRNSASDPPVASAGNGAAVQIVDSNIITVMGAGPASNMAAYNGEGNSTDDGGWLEVLRTIQDRRTSR</sequence>
<gene>
    <name evidence="3" type="ORF">JI435_148550</name>
</gene>
<feature type="region of interest" description="Disordered" evidence="1">
    <location>
        <begin position="1"/>
        <end position="111"/>
    </location>
</feature>
<evidence type="ECO:0000256" key="1">
    <source>
        <dbReference type="SAM" id="MobiDB-lite"/>
    </source>
</evidence>
<dbReference type="EMBL" id="CP069027">
    <property type="protein sequence ID" value="QRC94696.1"/>
    <property type="molecule type" value="Genomic_DNA"/>
</dbReference>
<evidence type="ECO:0000313" key="3">
    <source>
        <dbReference type="EMBL" id="QRC94696.1"/>
    </source>
</evidence>
<dbReference type="Proteomes" id="UP000663193">
    <property type="component" value="Chromosome 5"/>
</dbReference>
<feature type="compositionally biased region" description="Low complexity" evidence="1">
    <location>
        <begin position="11"/>
        <end position="52"/>
    </location>
</feature>
<evidence type="ECO:0000313" key="4">
    <source>
        <dbReference type="Proteomes" id="UP000663193"/>
    </source>
</evidence>
<dbReference type="InterPro" id="IPR038491">
    <property type="entry name" value="Velvet_dom_sf"/>
</dbReference>
<feature type="compositionally biased region" description="Basic residues" evidence="1">
    <location>
        <begin position="95"/>
        <end position="109"/>
    </location>
</feature>
<dbReference type="InterPro" id="IPR037525">
    <property type="entry name" value="Velvet_dom"/>
</dbReference>
<dbReference type="OrthoDB" id="5399926at2759"/>
<reference evidence="4" key="1">
    <citation type="journal article" date="2021" name="BMC Genomics">
        <title>Chromosome-level genome assembly and manually-curated proteome of model necrotroph Parastagonospora nodorum Sn15 reveals a genome-wide trove of candidate effector homologs, and redundancy of virulence-related functions within an accessory chromosome.</title>
        <authorList>
            <person name="Bertazzoni S."/>
            <person name="Jones D.A.B."/>
            <person name="Phan H.T."/>
            <person name="Tan K.-C."/>
            <person name="Hane J.K."/>
        </authorList>
    </citation>
    <scope>NUCLEOTIDE SEQUENCE [LARGE SCALE GENOMIC DNA]</scope>
    <source>
        <strain evidence="4">SN15 / ATCC MYA-4574 / FGSC 10173)</strain>
    </source>
</reference>
<protein>
    <recommendedName>
        <fullName evidence="2">Velvet domain-containing protein</fullName>
    </recommendedName>
</protein>
<feature type="compositionally biased region" description="Basic residues" evidence="1">
    <location>
        <begin position="1"/>
        <end position="10"/>
    </location>
</feature>
<dbReference type="Pfam" id="PF11754">
    <property type="entry name" value="Velvet"/>
    <property type="match status" value="1"/>
</dbReference>
<organism evidence="3 4">
    <name type="scientific">Phaeosphaeria nodorum (strain SN15 / ATCC MYA-4574 / FGSC 10173)</name>
    <name type="common">Glume blotch fungus</name>
    <name type="synonym">Parastagonospora nodorum</name>
    <dbReference type="NCBI Taxonomy" id="321614"/>
    <lineage>
        <taxon>Eukaryota</taxon>
        <taxon>Fungi</taxon>
        <taxon>Dikarya</taxon>
        <taxon>Ascomycota</taxon>
        <taxon>Pezizomycotina</taxon>
        <taxon>Dothideomycetes</taxon>
        <taxon>Pleosporomycetidae</taxon>
        <taxon>Pleosporales</taxon>
        <taxon>Pleosporineae</taxon>
        <taxon>Phaeosphaeriaceae</taxon>
        <taxon>Parastagonospora</taxon>
    </lineage>
</organism>